<feature type="domain" description="Phosphatidic acid phosphatase type 2/haloperoxidase" evidence="3">
    <location>
        <begin position="85"/>
        <end position="197"/>
    </location>
</feature>
<dbReference type="CDD" id="cd03392">
    <property type="entry name" value="PAP2_like_2"/>
    <property type="match status" value="1"/>
</dbReference>
<dbReference type="Gene3D" id="1.20.144.10">
    <property type="entry name" value="Phosphatidic acid phosphatase type 2/haloperoxidase"/>
    <property type="match status" value="1"/>
</dbReference>
<feature type="compositionally biased region" description="Basic residues" evidence="1">
    <location>
        <begin position="240"/>
        <end position="249"/>
    </location>
</feature>
<proteinExistence type="predicted"/>
<dbReference type="PANTHER" id="PTHR14969:SF13">
    <property type="entry name" value="AT30094P"/>
    <property type="match status" value="1"/>
</dbReference>
<feature type="transmembrane region" description="Helical" evidence="2">
    <location>
        <begin position="127"/>
        <end position="147"/>
    </location>
</feature>
<evidence type="ECO:0000259" key="3">
    <source>
        <dbReference type="SMART" id="SM00014"/>
    </source>
</evidence>
<feature type="region of interest" description="Disordered" evidence="1">
    <location>
        <begin position="240"/>
        <end position="263"/>
    </location>
</feature>
<dbReference type="Proteomes" id="UP001501444">
    <property type="component" value="Unassembled WGS sequence"/>
</dbReference>
<comment type="caution">
    <text evidence="4">The sequence shown here is derived from an EMBL/GenBank/DDBJ whole genome shotgun (WGS) entry which is preliminary data.</text>
</comment>
<sequence>MADRRLAPVVPAALFAGLTALVAVRFAPLLRLDAAVSDAARRLALAHPAWRAAMSAITHTGDTAVLLTLTLVALAALLARRHWTGAAFLAGTAAAATVARLAVLHAVHRPRPPDRLTAADGFSYPSGHTTSSAVAAGIVIVLGWALLPGRRSRIALAAVAGGWAALVGVSRVALVAHWPSDVVGGWLLAATVLGTAWLSCGPFSVSSGWAAQYPRQPGDRRPGRGGARAATIIGGRRLRQFRRRSRRRGGGAGPAAAGAGPRG</sequence>
<evidence type="ECO:0000256" key="2">
    <source>
        <dbReference type="SAM" id="Phobius"/>
    </source>
</evidence>
<evidence type="ECO:0000313" key="4">
    <source>
        <dbReference type="EMBL" id="GAA2350396.1"/>
    </source>
</evidence>
<dbReference type="InterPro" id="IPR036938">
    <property type="entry name" value="PAP2/HPO_sf"/>
</dbReference>
<dbReference type="SMART" id="SM00014">
    <property type="entry name" value="acidPPc"/>
    <property type="match status" value="1"/>
</dbReference>
<name>A0ABN3GFG4_9ACTN</name>
<keyword evidence="2" id="KW-1133">Transmembrane helix</keyword>
<keyword evidence="2" id="KW-0472">Membrane</keyword>
<feature type="transmembrane region" description="Helical" evidence="2">
    <location>
        <begin position="186"/>
        <end position="211"/>
    </location>
</feature>
<dbReference type="PANTHER" id="PTHR14969">
    <property type="entry name" value="SPHINGOSINE-1-PHOSPHATE PHOSPHOHYDROLASE"/>
    <property type="match status" value="1"/>
</dbReference>
<evidence type="ECO:0000256" key="1">
    <source>
        <dbReference type="SAM" id="MobiDB-lite"/>
    </source>
</evidence>
<organism evidence="4 5">
    <name type="scientific">Dactylosporangium salmoneum</name>
    <dbReference type="NCBI Taxonomy" id="53361"/>
    <lineage>
        <taxon>Bacteria</taxon>
        <taxon>Bacillati</taxon>
        <taxon>Actinomycetota</taxon>
        <taxon>Actinomycetes</taxon>
        <taxon>Micromonosporales</taxon>
        <taxon>Micromonosporaceae</taxon>
        <taxon>Dactylosporangium</taxon>
    </lineage>
</organism>
<keyword evidence="5" id="KW-1185">Reference proteome</keyword>
<dbReference type="RefSeq" id="WP_344613940.1">
    <property type="nucleotide sequence ID" value="NZ_BAAARV010000029.1"/>
</dbReference>
<feature type="compositionally biased region" description="Low complexity" evidence="1">
    <location>
        <begin position="254"/>
        <end position="263"/>
    </location>
</feature>
<evidence type="ECO:0000313" key="5">
    <source>
        <dbReference type="Proteomes" id="UP001501444"/>
    </source>
</evidence>
<reference evidence="4 5" key="1">
    <citation type="journal article" date="2019" name="Int. J. Syst. Evol. Microbiol.">
        <title>The Global Catalogue of Microorganisms (GCM) 10K type strain sequencing project: providing services to taxonomists for standard genome sequencing and annotation.</title>
        <authorList>
            <consortium name="The Broad Institute Genomics Platform"/>
            <consortium name="The Broad Institute Genome Sequencing Center for Infectious Disease"/>
            <person name="Wu L."/>
            <person name="Ma J."/>
        </authorList>
    </citation>
    <scope>NUCLEOTIDE SEQUENCE [LARGE SCALE GENOMIC DNA]</scope>
    <source>
        <strain evidence="4 5">JCM 3272</strain>
    </source>
</reference>
<protein>
    <recommendedName>
        <fullName evidence="3">Phosphatidic acid phosphatase type 2/haloperoxidase domain-containing protein</fullName>
    </recommendedName>
</protein>
<gene>
    <name evidence="4" type="ORF">GCM10010170_039920</name>
</gene>
<feature type="transmembrane region" description="Helical" evidence="2">
    <location>
        <begin position="63"/>
        <end position="79"/>
    </location>
</feature>
<dbReference type="InterPro" id="IPR000326">
    <property type="entry name" value="PAP2/HPO"/>
</dbReference>
<keyword evidence="2" id="KW-0812">Transmembrane</keyword>
<accession>A0ABN3GFG4</accession>
<feature type="transmembrane region" description="Helical" evidence="2">
    <location>
        <begin position="154"/>
        <end position="174"/>
    </location>
</feature>
<feature type="transmembrane region" description="Helical" evidence="2">
    <location>
        <begin position="86"/>
        <end position="107"/>
    </location>
</feature>
<dbReference type="Pfam" id="PF01569">
    <property type="entry name" value="PAP2"/>
    <property type="match status" value="1"/>
</dbReference>
<dbReference type="EMBL" id="BAAARV010000029">
    <property type="protein sequence ID" value="GAA2350396.1"/>
    <property type="molecule type" value="Genomic_DNA"/>
</dbReference>
<dbReference type="SUPFAM" id="SSF48317">
    <property type="entry name" value="Acid phosphatase/Vanadium-dependent haloperoxidase"/>
    <property type="match status" value="1"/>
</dbReference>